<feature type="binding site" evidence="9">
    <location>
        <position position="213"/>
    </location>
    <ligand>
        <name>substrate</name>
    </ligand>
</feature>
<dbReference type="GO" id="GO:0046872">
    <property type="term" value="F:metal ion binding"/>
    <property type="evidence" value="ECO:0007669"/>
    <property type="project" value="UniProtKB-KW"/>
</dbReference>
<dbReference type="PANTHER" id="PTHR36447">
    <property type="entry name" value="BETA-GALACTOSIDASE GANA"/>
    <property type="match status" value="1"/>
</dbReference>
<dbReference type="InterPro" id="IPR013529">
    <property type="entry name" value="Glyco_hydro_42_N"/>
</dbReference>
<feature type="active site" description="Proton donor" evidence="8">
    <location>
        <position position="214"/>
    </location>
</feature>
<dbReference type="Pfam" id="PF02449">
    <property type="entry name" value="Glyco_hydro_42"/>
    <property type="match status" value="1"/>
</dbReference>
<evidence type="ECO:0000259" key="10">
    <source>
        <dbReference type="Pfam" id="PF02449"/>
    </source>
</evidence>
<comment type="catalytic activity">
    <reaction evidence="1">
        <text>Hydrolysis of terminal non-reducing beta-D-galactose residues in beta-D-galactosides.</text>
        <dbReference type="EC" id="3.2.1.23"/>
    </reaction>
</comment>
<keyword evidence="14" id="KW-1185">Reference proteome</keyword>
<feature type="domain" description="Beta-galactosidase C-terminal" evidence="12">
    <location>
        <begin position="672"/>
        <end position="731"/>
    </location>
</feature>
<dbReference type="PIRSF" id="PIRSF001084">
    <property type="entry name" value="B-galactosidase"/>
    <property type="match status" value="1"/>
</dbReference>
<dbReference type="GO" id="GO:0004565">
    <property type="term" value="F:beta-galactosidase activity"/>
    <property type="evidence" value="ECO:0007669"/>
    <property type="project" value="UniProtKB-EC"/>
</dbReference>
<evidence type="ECO:0000256" key="1">
    <source>
        <dbReference type="ARBA" id="ARBA00001412"/>
    </source>
</evidence>
<dbReference type="GO" id="GO:0009341">
    <property type="term" value="C:beta-galactosidase complex"/>
    <property type="evidence" value="ECO:0007669"/>
    <property type="project" value="InterPro"/>
</dbReference>
<evidence type="ECO:0000256" key="6">
    <source>
        <dbReference type="ARBA" id="ARBA00022833"/>
    </source>
</evidence>
<evidence type="ECO:0000259" key="11">
    <source>
        <dbReference type="Pfam" id="PF08532"/>
    </source>
</evidence>
<evidence type="ECO:0000256" key="8">
    <source>
        <dbReference type="PIRSR" id="PIRSR001084-1"/>
    </source>
</evidence>
<keyword evidence="6" id="KW-0862">Zinc</keyword>
<comment type="similarity">
    <text evidence="2">Belongs to the glycosyl hydrolase 42 family.</text>
</comment>
<evidence type="ECO:0000259" key="12">
    <source>
        <dbReference type="Pfam" id="PF08533"/>
    </source>
</evidence>
<feature type="binding site" evidence="9">
    <location>
        <position position="175"/>
    </location>
    <ligand>
        <name>substrate</name>
    </ligand>
</feature>
<dbReference type="Gene3D" id="3.20.20.80">
    <property type="entry name" value="Glycosidases"/>
    <property type="match status" value="1"/>
</dbReference>
<evidence type="ECO:0000256" key="2">
    <source>
        <dbReference type="ARBA" id="ARBA00005940"/>
    </source>
</evidence>
<accession>A0A6V8IA48</accession>
<dbReference type="InterPro" id="IPR013739">
    <property type="entry name" value="Beta_galactosidase_C"/>
</dbReference>
<evidence type="ECO:0000313" key="13">
    <source>
        <dbReference type="EMBL" id="GFE93446.1"/>
    </source>
</evidence>
<protein>
    <recommendedName>
        <fullName evidence="3">beta-galactosidase</fullName>
        <ecNumber evidence="3">3.2.1.23</ecNumber>
    </recommendedName>
</protein>
<dbReference type="Pfam" id="PF08533">
    <property type="entry name" value="Glyco_hydro_42C"/>
    <property type="match status" value="1"/>
</dbReference>
<evidence type="ECO:0000256" key="3">
    <source>
        <dbReference type="ARBA" id="ARBA00012756"/>
    </source>
</evidence>
<name>A0A6V8IA48_9PROT</name>
<dbReference type="CDD" id="cd03143">
    <property type="entry name" value="A4_beta-galactosidase_middle_domain"/>
    <property type="match status" value="1"/>
</dbReference>
<dbReference type="Gene3D" id="3.40.50.880">
    <property type="match status" value="1"/>
</dbReference>
<dbReference type="EMBL" id="BLJP01000004">
    <property type="protein sequence ID" value="GFE93446.1"/>
    <property type="molecule type" value="Genomic_DNA"/>
</dbReference>
<feature type="binding site" evidence="9">
    <location>
        <position position="367"/>
    </location>
    <ligand>
        <name>substrate</name>
    </ligand>
</feature>
<reference evidence="13 14" key="1">
    <citation type="journal article" date="2020" name="Cell Rep.">
        <title>Local necrotic cells trigger systemic immune activation via gut microbiome dysbiosis in Drosophila.</title>
        <authorList>
            <person name="Kosakamoto H."/>
            <person name="Yamauchi T."/>
            <person name="Akuzawa-Tokita Y."/>
            <person name="Nishimura K."/>
            <person name="Soga T."/>
            <person name="Murakami T."/>
            <person name="Mori H."/>
            <person name="Yamamoto K."/>
            <person name="Miyazaki R."/>
            <person name="Koto A."/>
            <person name="Miura M."/>
            <person name="Obata F."/>
        </authorList>
    </citation>
    <scope>NUCLEOTIDE SEQUENCE [LARGE SCALE GENOMIC DNA]</scope>
    <source>
        <strain evidence="13 14">Ai</strain>
    </source>
</reference>
<dbReference type="InterPro" id="IPR017853">
    <property type="entry name" value="GH"/>
</dbReference>
<evidence type="ECO:0000313" key="14">
    <source>
        <dbReference type="Proteomes" id="UP000548726"/>
    </source>
</evidence>
<dbReference type="PANTHER" id="PTHR36447:SF2">
    <property type="entry name" value="BETA-GALACTOSIDASE YESZ"/>
    <property type="match status" value="1"/>
</dbReference>
<dbReference type="Pfam" id="PF08532">
    <property type="entry name" value="Glyco_hydro_42M"/>
    <property type="match status" value="1"/>
</dbReference>
<dbReference type="AlphaFoldDB" id="A0A6V8IA48"/>
<evidence type="ECO:0000256" key="9">
    <source>
        <dbReference type="PIRSR" id="PIRSR001084-2"/>
    </source>
</evidence>
<sequence length="736" mass="81246">MTDMTRKATVLSAASTATSRRFLRHVKRYARHFVRQFMHQSAYRAGLALSLFAGASSLALAAQPPSQPAAPDLLLGAAWYPEQWPEEVWEHDLALMEAAHIHLVRIGEFAWSRMEPREGDWQWGWLDHAIALAARHHMKVLLGTPSAAPPAWLTQAYPDTLRVSNAGVQDEHGNRQQFSFISARYRALTHDLAERMAVRYGHNPTVVGWQIDNELAEPSFDPEAHKAFHTWLEKKYGTIQNLNQKWWTSYWSQTYSDFGQIPVHDADENPALLLNWKQFVTETWVSYVRNQADPIRQHALPSQFITTNTMGWFDGFDGYTLHQSLDLVGWDDYETEWTDNAARHDLARGYKMKNFWVTETDPGFVNWRPNNLAHDKGEVRALAWQAVGHGADAVEYWQWRAALNGQEQYHGVIAGADGNPAPIYAEIQQIGAEFEKAAPALRETTPHAQVALLHDMPSRWAISFQKQVEGFDPVKALTAFYAPLRHMAGTVDVISPHQNLAPYTLIVAPGLNVLPQEVADHLLAWVRQGGHLVLGPRSGMKDADNALDPHLQPGPLAAALGAHVSQFYGLVQPVPLSLGQAQGSADGTVHGTGTLWAETLVPTDPATRTEGTYGPSNGWLDGAPVAVSHQVGKGEITYLSTIPDPATLETYLKTHVQSAHALSPFASLPADVEACVRRGKGHDVLVLINHARTPVTFTLPESTAADDLLTPGAPISGPVTLPGYGVRVLRLAKSPA</sequence>
<comment type="caution">
    <text evidence="13">The sequence shown here is derived from an EMBL/GenBank/DDBJ whole genome shotgun (WGS) entry which is preliminary data.</text>
</comment>
<dbReference type="EC" id="3.2.1.23" evidence="3"/>
<evidence type="ECO:0000256" key="5">
    <source>
        <dbReference type="ARBA" id="ARBA00022801"/>
    </source>
</evidence>
<dbReference type="InterPro" id="IPR029062">
    <property type="entry name" value="Class_I_gatase-like"/>
</dbReference>
<dbReference type="Proteomes" id="UP000548726">
    <property type="component" value="Unassembled WGS sequence"/>
</dbReference>
<keyword evidence="5" id="KW-0378">Hydrolase</keyword>
<organism evidence="13 14">
    <name type="scientific">Acetobacter persici</name>
    <dbReference type="NCBI Taxonomy" id="1076596"/>
    <lineage>
        <taxon>Bacteria</taxon>
        <taxon>Pseudomonadati</taxon>
        <taxon>Pseudomonadota</taxon>
        <taxon>Alphaproteobacteria</taxon>
        <taxon>Acetobacterales</taxon>
        <taxon>Acetobacteraceae</taxon>
        <taxon>Acetobacter</taxon>
    </lineage>
</organism>
<feature type="domain" description="Beta-galactosidase trimerisation" evidence="11">
    <location>
        <begin position="448"/>
        <end position="657"/>
    </location>
</feature>
<dbReference type="SUPFAM" id="SSF51445">
    <property type="entry name" value="(Trans)glycosidases"/>
    <property type="match status" value="1"/>
</dbReference>
<evidence type="ECO:0000256" key="7">
    <source>
        <dbReference type="ARBA" id="ARBA00023295"/>
    </source>
</evidence>
<keyword evidence="7" id="KW-0326">Glycosidase</keyword>
<dbReference type="InterPro" id="IPR013780">
    <property type="entry name" value="Glyco_hydro_b"/>
</dbReference>
<proteinExistence type="inferred from homology"/>
<keyword evidence="4" id="KW-0479">Metal-binding</keyword>
<gene>
    <name evidence="13" type="ORF">DmAi_15050</name>
</gene>
<dbReference type="InterPro" id="IPR013738">
    <property type="entry name" value="Beta_galactosidase_Trimer"/>
</dbReference>
<dbReference type="GO" id="GO:0006012">
    <property type="term" value="P:galactose metabolic process"/>
    <property type="evidence" value="ECO:0007669"/>
    <property type="project" value="InterPro"/>
</dbReference>
<dbReference type="InterPro" id="IPR003476">
    <property type="entry name" value="Glyco_hydro_42"/>
</dbReference>
<feature type="active site" description="Nucleophile" evidence="8">
    <location>
        <position position="359"/>
    </location>
</feature>
<evidence type="ECO:0000256" key="4">
    <source>
        <dbReference type="ARBA" id="ARBA00022723"/>
    </source>
</evidence>
<dbReference type="Gene3D" id="2.60.40.1180">
    <property type="entry name" value="Golgi alpha-mannosidase II"/>
    <property type="match status" value="1"/>
</dbReference>
<feature type="domain" description="Glycoside hydrolase family 42 N-terminal" evidence="10">
    <location>
        <begin position="79"/>
        <end position="436"/>
    </location>
</feature>
<dbReference type="SUPFAM" id="SSF52317">
    <property type="entry name" value="Class I glutamine amidotransferase-like"/>
    <property type="match status" value="1"/>
</dbReference>